<dbReference type="RefSeq" id="WP_338004457.1">
    <property type="nucleotide sequence ID" value="NZ_JAOPKA010000009.1"/>
</dbReference>
<dbReference type="PANTHER" id="PTHR10859">
    <property type="entry name" value="GLYCOSYL TRANSFERASE"/>
    <property type="match status" value="1"/>
</dbReference>
<dbReference type="Proteomes" id="UP001321018">
    <property type="component" value="Unassembled WGS sequence"/>
</dbReference>
<evidence type="ECO:0000313" key="5">
    <source>
        <dbReference type="Proteomes" id="UP001321018"/>
    </source>
</evidence>
<reference evidence="4" key="1">
    <citation type="submission" date="2022-09" db="EMBL/GenBank/DDBJ databases">
        <title>Enrichment on poylsaccharides allowed isolation of novel metabolic and taxonomic groups of Haloarchaea.</title>
        <authorList>
            <person name="Sorokin D.Y."/>
            <person name="Elcheninov A.G."/>
            <person name="Khizhniak T.V."/>
            <person name="Kolganova T.V."/>
            <person name="Kublanov I.V."/>
        </authorList>
    </citation>
    <scope>NUCLEOTIDE SEQUENCE</scope>
    <source>
        <strain evidence="4">AArc-xg1-1</strain>
    </source>
</reference>
<evidence type="ECO:0000313" key="4">
    <source>
        <dbReference type="EMBL" id="MCU4742633.1"/>
    </source>
</evidence>
<keyword evidence="2" id="KW-0472">Membrane</keyword>
<evidence type="ECO:0000259" key="3">
    <source>
        <dbReference type="Pfam" id="PF00535"/>
    </source>
</evidence>
<keyword evidence="2" id="KW-0812">Transmembrane</keyword>
<name>A0AAP2Z196_9EURY</name>
<comment type="caution">
    <text evidence="4">The sequence shown here is derived from an EMBL/GenBank/DDBJ whole genome shotgun (WGS) entry which is preliminary data.</text>
</comment>
<dbReference type="AlphaFoldDB" id="A0AAP2Z196"/>
<evidence type="ECO:0000256" key="1">
    <source>
        <dbReference type="SAM" id="MobiDB-lite"/>
    </source>
</evidence>
<evidence type="ECO:0000256" key="2">
    <source>
        <dbReference type="SAM" id="Phobius"/>
    </source>
</evidence>
<protein>
    <submittedName>
        <fullName evidence="4">Glycosyltransferase family 2 protein</fullName>
    </submittedName>
</protein>
<dbReference type="Pfam" id="PF00535">
    <property type="entry name" value="Glycos_transf_2"/>
    <property type="match status" value="2"/>
</dbReference>
<feature type="transmembrane region" description="Helical" evidence="2">
    <location>
        <begin position="329"/>
        <end position="349"/>
    </location>
</feature>
<dbReference type="Gene3D" id="3.90.550.10">
    <property type="entry name" value="Spore Coat Polysaccharide Biosynthesis Protein SpsA, Chain A"/>
    <property type="match status" value="1"/>
</dbReference>
<dbReference type="CDD" id="cd04179">
    <property type="entry name" value="DPM_DPG-synthase_like"/>
    <property type="match status" value="1"/>
</dbReference>
<feature type="domain" description="Glycosyltransferase 2-like" evidence="3">
    <location>
        <begin position="100"/>
        <end position="219"/>
    </location>
</feature>
<feature type="region of interest" description="Disordered" evidence="1">
    <location>
        <begin position="58"/>
        <end position="102"/>
    </location>
</feature>
<dbReference type="InterPro" id="IPR029044">
    <property type="entry name" value="Nucleotide-diphossugar_trans"/>
</dbReference>
<sequence>MYEEHTVAVVVPAYNEEGFVGDVIETMPAFVDRVYAIDDCSTDDTWAEIVRHATVSSGVPDAVAGDGDGDGYTDTGTDSQDHDLPSESGAVADGGATTQAGPTVVPIQNEENRGVGGTIKHGYERALADGMDVTAVMAGDGQMDPDQLDRLLDPIVDGTADYAKGNRLSGQEYVEEMSSFRLFGNFTLSFLTKISSGYWGMMDPQNGYTAISNEALERIDIENLYEEYGFTNDLLVALNTRQLRVADVSMPAVYGDEESHIEYRSFVPNLSWLLLRRFCRRLGLRYVLTDFHPLAFMYLVGTVGAGIALAGLGAALTARESADSLPERLLTTALVAMVSGLCLLLAMTFDRAENEDMVVTIE</sequence>
<gene>
    <name evidence="4" type="ORF">OB960_14650</name>
</gene>
<proteinExistence type="predicted"/>
<dbReference type="PANTHER" id="PTHR10859:SF105">
    <property type="entry name" value="DOLICHYL-PHOSPHATE BETA-D-MANNOSYLTRANSFERASE"/>
    <property type="match status" value="1"/>
</dbReference>
<accession>A0AAP2Z196</accession>
<feature type="domain" description="Glycosyltransferase 2-like" evidence="3">
    <location>
        <begin position="9"/>
        <end position="53"/>
    </location>
</feature>
<dbReference type="GO" id="GO:0006487">
    <property type="term" value="P:protein N-linked glycosylation"/>
    <property type="evidence" value="ECO:0007669"/>
    <property type="project" value="TreeGrafter"/>
</dbReference>
<dbReference type="SUPFAM" id="SSF53448">
    <property type="entry name" value="Nucleotide-diphospho-sugar transferases"/>
    <property type="match status" value="1"/>
</dbReference>
<organism evidence="4 5">
    <name type="scientific">Natronoglomus mannanivorans</name>
    <dbReference type="NCBI Taxonomy" id="2979990"/>
    <lineage>
        <taxon>Archaea</taxon>
        <taxon>Methanobacteriati</taxon>
        <taxon>Methanobacteriota</taxon>
        <taxon>Stenosarchaea group</taxon>
        <taxon>Halobacteria</taxon>
        <taxon>Halobacteriales</taxon>
        <taxon>Natrialbaceae</taxon>
        <taxon>Natronoglomus</taxon>
    </lineage>
</organism>
<dbReference type="EMBL" id="JAOPKA010000009">
    <property type="protein sequence ID" value="MCU4742633.1"/>
    <property type="molecule type" value="Genomic_DNA"/>
</dbReference>
<feature type="transmembrane region" description="Helical" evidence="2">
    <location>
        <begin position="295"/>
        <end position="317"/>
    </location>
</feature>
<dbReference type="InterPro" id="IPR001173">
    <property type="entry name" value="Glyco_trans_2-like"/>
</dbReference>
<keyword evidence="2" id="KW-1133">Transmembrane helix</keyword>